<dbReference type="PANTHER" id="PTHR14218:SF15">
    <property type="entry name" value="TRIPEPTIDYL-PEPTIDASE 1"/>
    <property type="match status" value="1"/>
</dbReference>
<dbReference type="EMBL" id="CM032182">
    <property type="protein sequence ID" value="KAG7097355.1"/>
    <property type="molecule type" value="Genomic_DNA"/>
</dbReference>
<dbReference type="OrthoDB" id="409122at2759"/>
<gene>
    <name evidence="2" type="ORF">E1B28_004706</name>
</gene>
<evidence type="ECO:0000313" key="3">
    <source>
        <dbReference type="Proteomes" id="UP001049176"/>
    </source>
</evidence>
<name>A0A9P7UZ94_9AGAR</name>
<dbReference type="GO" id="GO:0008240">
    <property type="term" value="F:tripeptidyl-peptidase activity"/>
    <property type="evidence" value="ECO:0007669"/>
    <property type="project" value="TreeGrafter"/>
</dbReference>
<dbReference type="InterPro" id="IPR036852">
    <property type="entry name" value="Peptidase_S8/S53_dom_sf"/>
</dbReference>
<feature type="chain" id="PRO_5040378990" description="Peptidase S53 domain-containing protein" evidence="1">
    <location>
        <begin position="26"/>
        <end position="158"/>
    </location>
</feature>
<evidence type="ECO:0000256" key="1">
    <source>
        <dbReference type="SAM" id="SignalP"/>
    </source>
</evidence>
<dbReference type="InterPro" id="IPR050819">
    <property type="entry name" value="Tripeptidyl-peptidase_I"/>
</dbReference>
<dbReference type="AlphaFoldDB" id="A0A9P7UZ94"/>
<dbReference type="GO" id="GO:0004252">
    <property type="term" value="F:serine-type endopeptidase activity"/>
    <property type="evidence" value="ECO:0007669"/>
    <property type="project" value="InterPro"/>
</dbReference>
<dbReference type="GeneID" id="66073782"/>
<keyword evidence="1" id="KW-0732">Signal</keyword>
<dbReference type="GO" id="GO:0006508">
    <property type="term" value="P:proteolysis"/>
    <property type="evidence" value="ECO:0007669"/>
    <property type="project" value="InterPro"/>
</dbReference>
<accession>A0A9P7UZ94</accession>
<sequence length="158" mass="17130">MWSSSIVRRVVLTLALYTLLPCWRAYPDVAAQASGKAMLVDGTSASSSCVGSLNIFSLYRTFVVFFFKKSISLNLEHDYPQASKGNYHVRELPAVAGIVALLNDARLKNSQPPLGFVNPLLYSKGGVGFNGIITGNNPGCGTPGFNMSADTRMDNDRY</sequence>
<dbReference type="Proteomes" id="UP001049176">
    <property type="component" value="Chromosome 2"/>
</dbReference>
<protein>
    <recommendedName>
        <fullName evidence="4">Peptidase S53 domain-containing protein</fullName>
    </recommendedName>
</protein>
<dbReference type="PANTHER" id="PTHR14218">
    <property type="entry name" value="PROTEASE S8 TRIPEPTIDYL PEPTIDASE I CLN2"/>
    <property type="match status" value="1"/>
</dbReference>
<dbReference type="Gene3D" id="3.40.50.200">
    <property type="entry name" value="Peptidase S8/S53 domain"/>
    <property type="match status" value="1"/>
</dbReference>
<feature type="signal peptide" evidence="1">
    <location>
        <begin position="1"/>
        <end position="25"/>
    </location>
</feature>
<dbReference type="KEGG" id="more:E1B28_004706"/>
<dbReference type="RefSeq" id="XP_043013825.1">
    <property type="nucleotide sequence ID" value="XM_043149221.1"/>
</dbReference>
<evidence type="ECO:0008006" key="4">
    <source>
        <dbReference type="Google" id="ProtNLM"/>
    </source>
</evidence>
<organism evidence="2 3">
    <name type="scientific">Marasmius oreades</name>
    <name type="common">fairy-ring Marasmius</name>
    <dbReference type="NCBI Taxonomy" id="181124"/>
    <lineage>
        <taxon>Eukaryota</taxon>
        <taxon>Fungi</taxon>
        <taxon>Dikarya</taxon>
        <taxon>Basidiomycota</taxon>
        <taxon>Agaricomycotina</taxon>
        <taxon>Agaricomycetes</taxon>
        <taxon>Agaricomycetidae</taxon>
        <taxon>Agaricales</taxon>
        <taxon>Marasmiineae</taxon>
        <taxon>Marasmiaceae</taxon>
        <taxon>Marasmius</taxon>
    </lineage>
</organism>
<dbReference type="SUPFAM" id="SSF52743">
    <property type="entry name" value="Subtilisin-like"/>
    <property type="match status" value="1"/>
</dbReference>
<comment type="caution">
    <text evidence="2">The sequence shown here is derived from an EMBL/GenBank/DDBJ whole genome shotgun (WGS) entry which is preliminary data.</text>
</comment>
<keyword evidence="3" id="KW-1185">Reference proteome</keyword>
<reference evidence="2" key="1">
    <citation type="journal article" date="2021" name="Genome Biol. Evol.">
        <title>The assembled and annotated genome of the fairy-ring fungus Marasmius oreades.</title>
        <authorList>
            <person name="Hiltunen M."/>
            <person name="Ament-Velasquez S.L."/>
            <person name="Johannesson H."/>
        </authorList>
    </citation>
    <scope>NUCLEOTIDE SEQUENCE</scope>
    <source>
        <strain evidence="2">03SP1</strain>
    </source>
</reference>
<evidence type="ECO:0000313" key="2">
    <source>
        <dbReference type="EMBL" id="KAG7097355.1"/>
    </source>
</evidence>
<proteinExistence type="predicted"/>